<dbReference type="InterPro" id="IPR036909">
    <property type="entry name" value="Cyt_c-like_dom_sf"/>
</dbReference>
<keyword evidence="1" id="KW-0813">Transport</keyword>
<dbReference type="NCBIfam" id="TIGR04494">
    <property type="entry name" value="c550_PedF"/>
    <property type="match status" value="1"/>
</dbReference>
<dbReference type="eggNOG" id="COG2010">
    <property type="taxonomic scope" value="Bacteria"/>
</dbReference>
<evidence type="ECO:0000256" key="6">
    <source>
        <dbReference type="PROSITE-ProRule" id="PRU00433"/>
    </source>
</evidence>
<feature type="transmembrane region" description="Helical" evidence="7">
    <location>
        <begin position="103"/>
        <end position="122"/>
    </location>
</feature>
<accession>A0A078LL69</accession>
<keyword evidence="7" id="KW-0472">Membrane</keyword>
<dbReference type="GO" id="GO:0009055">
    <property type="term" value="F:electron transfer activity"/>
    <property type="evidence" value="ECO:0007669"/>
    <property type="project" value="InterPro"/>
</dbReference>
<dbReference type="STRING" id="1499686.BN1079_00656"/>
<keyword evidence="3 6" id="KW-0479">Metal-binding</keyword>
<evidence type="ECO:0000256" key="4">
    <source>
        <dbReference type="ARBA" id="ARBA00022982"/>
    </source>
</evidence>
<evidence type="ECO:0000256" key="3">
    <source>
        <dbReference type="ARBA" id="ARBA00022723"/>
    </source>
</evidence>
<dbReference type="GO" id="GO:0046872">
    <property type="term" value="F:metal ion binding"/>
    <property type="evidence" value="ECO:0007669"/>
    <property type="project" value="UniProtKB-KW"/>
</dbReference>
<evidence type="ECO:0000256" key="7">
    <source>
        <dbReference type="SAM" id="Phobius"/>
    </source>
</evidence>
<dbReference type="FunFam" id="1.10.760.10:FF:000028">
    <property type="entry name" value="Cytochrome c-550 PedF"/>
    <property type="match status" value="1"/>
</dbReference>
<keyword evidence="7" id="KW-0812">Transmembrane</keyword>
<feature type="transmembrane region" description="Helical" evidence="7">
    <location>
        <begin position="6"/>
        <end position="24"/>
    </location>
</feature>
<evidence type="ECO:0000313" key="9">
    <source>
        <dbReference type="EMBL" id="CDZ93368.1"/>
    </source>
</evidence>
<evidence type="ECO:0000259" key="8">
    <source>
        <dbReference type="PROSITE" id="PS51007"/>
    </source>
</evidence>
<dbReference type="PROSITE" id="PS51007">
    <property type="entry name" value="CYTC"/>
    <property type="match status" value="1"/>
</dbReference>
<dbReference type="Proteomes" id="UP000053902">
    <property type="component" value="Unassembled WGS sequence"/>
</dbReference>
<dbReference type="Gene3D" id="1.10.760.10">
    <property type="entry name" value="Cytochrome c-like domain"/>
    <property type="match status" value="1"/>
</dbReference>
<evidence type="ECO:0000256" key="2">
    <source>
        <dbReference type="ARBA" id="ARBA00022617"/>
    </source>
</evidence>
<dbReference type="InterPro" id="IPR051811">
    <property type="entry name" value="Cytochrome_c550/c551-like"/>
</dbReference>
<dbReference type="HOGENOM" id="CLU_1141832_0_0_6"/>
<dbReference type="InterPro" id="IPR009056">
    <property type="entry name" value="Cyt_c-like_dom"/>
</dbReference>
<keyword evidence="10" id="KW-1185">Reference proteome</keyword>
<dbReference type="PANTHER" id="PTHR37823">
    <property type="entry name" value="CYTOCHROME C-553-LIKE"/>
    <property type="match status" value="1"/>
</dbReference>
<gene>
    <name evidence="9" type="primary">exaB</name>
    <name evidence="9" type="ORF">BN1079_00656</name>
</gene>
<keyword evidence="2 6" id="KW-0349">Heme</keyword>
<dbReference type="AlphaFoldDB" id="A0A078LL69"/>
<feature type="domain" description="Cytochrome c" evidence="8">
    <location>
        <begin position="158"/>
        <end position="240"/>
    </location>
</feature>
<dbReference type="SUPFAM" id="SSF46626">
    <property type="entry name" value="Cytochrome c"/>
    <property type="match status" value="1"/>
</dbReference>
<proteinExistence type="predicted"/>
<dbReference type="PANTHER" id="PTHR37823:SF4">
    <property type="entry name" value="MENAQUINOL-CYTOCHROME C REDUCTASE CYTOCHROME B_C SUBUNIT"/>
    <property type="match status" value="1"/>
</dbReference>
<name>A0A078LL69_9PSED</name>
<organism evidence="9 10">
    <name type="scientific">Pseudomonas saudiphocaensis</name>
    <dbReference type="NCBI Taxonomy" id="1499686"/>
    <lineage>
        <taxon>Bacteria</taxon>
        <taxon>Pseudomonadati</taxon>
        <taxon>Pseudomonadota</taxon>
        <taxon>Gammaproteobacteria</taxon>
        <taxon>Pseudomonadales</taxon>
        <taxon>Pseudomonadaceae</taxon>
        <taxon>Pseudomonas</taxon>
    </lineage>
</organism>
<dbReference type="InterPro" id="IPR030991">
    <property type="entry name" value="c550_proteobact"/>
</dbReference>
<keyword evidence="4" id="KW-0249">Electron transport</keyword>
<dbReference type="EMBL" id="CCSF01000001">
    <property type="protein sequence ID" value="CDZ93368.1"/>
    <property type="molecule type" value="Genomic_DNA"/>
</dbReference>
<evidence type="ECO:0000256" key="5">
    <source>
        <dbReference type="ARBA" id="ARBA00023004"/>
    </source>
</evidence>
<keyword evidence="7" id="KW-1133">Transmembrane helix</keyword>
<protein>
    <submittedName>
        <fullName evidence="9">Cytochrome c550</fullName>
    </submittedName>
</protein>
<evidence type="ECO:0000313" key="10">
    <source>
        <dbReference type="Proteomes" id="UP000053902"/>
    </source>
</evidence>
<evidence type="ECO:0000256" key="1">
    <source>
        <dbReference type="ARBA" id="ARBA00022448"/>
    </source>
</evidence>
<dbReference type="Pfam" id="PF13442">
    <property type="entry name" value="Cytochrome_CBB3"/>
    <property type="match status" value="1"/>
</dbReference>
<sequence length="243" mass="26584">MNVVVVASQWPGTAIIGIALLCPIRKSSRQPRENFPNGLCFRLATAGCAWRPNALLPRKEKLATKAGFCRTGRIAKMAAMRSVVGVALLRFQKSTVVVMNNKTLLRAFFAAGLLGAAGFAMAHGDVTPQKVETKGLAPLGEEWLDENPYREPSEFHERAIEIGSSAYNQNCARCHGLEAISGGIAPDLRELEASVDGDDWYKERVINGAVRDGAVYMPRMADYLSQEALWAIRTYIESEAAKQ</sequence>
<reference evidence="9 10" key="1">
    <citation type="submission" date="2014-07" db="EMBL/GenBank/DDBJ databases">
        <authorList>
            <person name="Urmite Genomes Urmite Genomes"/>
        </authorList>
    </citation>
    <scope>NUCLEOTIDE SEQUENCE [LARGE SCALE GENOMIC DNA]</scope>
    <source>
        <strain evidence="9 10">20_BN</strain>
    </source>
</reference>
<dbReference type="GO" id="GO:0020037">
    <property type="term" value="F:heme binding"/>
    <property type="evidence" value="ECO:0007669"/>
    <property type="project" value="InterPro"/>
</dbReference>
<keyword evidence="5 6" id="KW-0408">Iron</keyword>